<evidence type="ECO:0000313" key="3">
    <source>
        <dbReference type="Proteomes" id="UP000706151"/>
    </source>
</evidence>
<name>A0A935TAB1_9PROT</name>
<comment type="caution">
    <text evidence="2">The sequence shown here is derived from an EMBL/GenBank/DDBJ whole genome shotgun (WGS) entry which is preliminary data.</text>
</comment>
<dbReference type="Pfam" id="PF20703">
    <property type="entry name" value="nSTAND1"/>
    <property type="match status" value="1"/>
</dbReference>
<dbReference type="SMART" id="SM00255">
    <property type="entry name" value="TIR"/>
    <property type="match status" value="1"/>
</dbReference>
<dbReference type="Pfam" id="PF03781">
    <property type="entry name" value="FGE-sulfatase"/>
    <property type="match status" value="1"/>
</dbReference>
<gene>
    <name evidence="2" type="ORF">IPK02_13975</name>
</gene>
<dbReference type="InterPro" id="IPR000157">
    <property type="entry name" value="TIR_dom"/>
</dbReference>
<protein>
    <submittedName>
        <fullName evidence="2">SUMF1/EgtB/PvdO family nonheme iron enzyme</fullName>
    </submittedName>
</protein>
<evidence type="ECO:0000313" key="2">
    <source>
        <dbReference type="EMBL" id="MBK7954966.1"/>
    </source>
</evidence>
<sequence length="937" mass="105401">MPQPVTPAEQVFLSYSHADRQACVALRTALAVAGISFFRDEEAIRVGDRWLTRLQEALQQCSAFVLLVGRDGVQRWVGAELQVALARHLSPAEGAERLPIFPVLLDDASPEALPPFLALFQAVRWAAAGPVPEALLEAIRTRSTRGACPIAFEGCPFLGLSAFGRGDSRLFFGRRKETLEALACLGDPREANPERLRGSGTGYYRWLQIDGNSGAGKSSLVAAGMLPLIEQGALWARTGFAHWHVLGPMMPGREPLAKLAEVLELGLIPEAQASTRDSLALQQRFESDDRAFARRLRDLKQAESAFLLVLDQFEELFTFAEEHSRQRFDALLAHALQDSECPLFVISSVRVDFLDRFEQLPRLQAIRNSHCRGYSLPTISEHGLREVIEEPARLAGLDVREVSAAILDDARGEIGALPLVENALFTLWQQREGNRLSGERYRQAMGIAGILSVSADALLERIDQEVPQGRQAALELLLRLTRINDEGRHTRQRIARAEAVFVAGNGHDEVGERVLQLLAGERRREAAVPDGTLRLVTTSSEGERRYVDLIHETLIRARSKDERSGQRVGYWPTLYDYIEKNRDRDLHLQQLRFSTERWRGASGLGRLRGLAGWRDLARYRRLRVRKASDEGRFLRWSRWQARAQLAVLVVLLVFVGESFVWTRANDLPLDMMWTQQRYRWGYAPLPELVEIPAGSLAMGEQDPEFLKQVGEKKWRFLGVPSAQIAIASGFRLGRYEVSYEQFDYYVWEQQRADQGSVVGRVVYPTTAKGGRGTRPVVNVTWYDAAAYAKWFGERKGLRCRLPTEAEWEHAARAQTKTAYPWGDEVRRSGEAMANCRDCGSRWDNDQSAPVGSFPANAFGLHDTVGNVVEWTCSAWRNRYDGSERLCEDPKTTVERVLRGGAWDDVPAFTRSVARGYYSPENRNDTIGFRVLCSSPIE</sequence>
<dbReference type="InterPro" id="IPR049052">
    <property type="entry name" value="nSTAND1"/>
</dbReference>
<dbReference type="AlphaFoldDB" id="A0A935TAB1"/>
<evidence type="ECO:0000259" key="1">
    <source>
        <dbReference type="PROSITE" id="PS50104"/>
    </source>
</evidence>
<dbReference type="InterPro" id="IPR016187">
    <property type="entry name" value="CTDL_fold"/>
</dbReference>
<dbReference type="InterPro" id="IPR042095">
    <property type="entry name" value="SUMF_sf"/>
</dbReference>
<dbReference type="InterPro" id="IPR005532">
    <property type="entry name" value="SUMF_dom"/>
</dbReference>
<dbReference type="PANTHER" id="PTHR23150:SF19">
    <property type="entry name" value="FORMYLGLYCINE-GENERATING ENZYME"/>
    <property type="match status" value="1"/>
</dbReference>
<dbReference type="EMBL" id="JADJOT010000009">
    <property type="protein sequence ID" value="MBK7954966.1"/>
    <property type="molecule type" value="Genomic_DNA"/>
</dbReference>
<dbReference type="Pfam" id="PF13676">
    <property type="entry name" value="TIR_2"/>
    <property type="match status" value="1"/>
</dbReference>
<reference evidence="2 3" key="1">
    <citation type="submission" date="2020-10" db="EMBL/GenBank/DDBJ databases">
        <title>Connecting structure to function with the recovery of over 1000 high-quality activated sludge metagenome-assembled genomes encoding full-length rRNA genes using long-read sequencing.</title>
        <authorList>
            <person name="Singleton C.M."/>
            <person name="Petriglieri F."/>
            <person name="Kristensen J.M."/>
            <person name="Kirkegaard R.H."/>
            <person name="Michaelsen T.Y."/>
            <person name="Andersen M.H."/>
            <person name="Karst S.M."/>
            <person name="Dueholm M.S."/>
            <person name="Nielsen P.H."/>
            <person name="Albertsen M."/>
        </authorList>
    </citation>
    <scope>NUCLEOTIDE SEQUENCE [LARGE SCALE GENOMIC DNA]</scope>
    <source>
        <strain evidence="2">Fred_18-Q3-R57-64_BAT3C.720</strain>
    </source>
</reference>
<dbReference type="PANTHER" id="PTHR23150">
    <property type="entry name" value="SULFATASE MODIFYING FACTOR 1, 2"/>
    <property type="match status" value="1"/>
</dbReference>
<dbReference type="SUPFAM" id="SSF52200">
    <property type="entry name" value="Toll/Interleukin receptor TIR domain"/>
    <property type="match status" value="1"/>
</dbReference>
<dbReference type="Proteomes" id="UP000706151">
    <property type="component" value="Unassembled WGS sequence"/>
</dbReference>
<dbReference type="InterPro" id="IPR051043">
    <property type="entry name" value="Sulfatase_Mod_Factor_Kinase"/>
</dbReference>
<dbReference type="Gene3D" id="3.90.1580.10">
    <property type="entry name" value="paralog of FGE (formylglycine-generating enzyme)"/>
    <property type="match status" value="1"/>
</dbReference>
<proteinExistence type="predicted"/>
<dbReference type="PROSITE" id="PS50104">
    <property type="entry name" value="TIR"/>
    <property type="match status" value="1"/>
</dbReference>
<dbReference type="GO" id="GO:0120147">
    <property type="term" value="F:formylglycine-generating oxidase activity"/>
    <property type="evidence" value="ECO:0007669"/>
    <property type="project" value="TreeGrafter"/>
</dbReference>
<dbReference type="GO" id="GO:0007165">
    <property type="term" value="P:signal transduction"/>
    <property type="evidence" value="ECO:0007669"/>
    <property type="project" value="InterPro"/>
</dbReference>
<dbReference type="InterPro" id="IPR035897">
    <property type="entry name" value="Toll_tir_struct_dom_sf"/>
</dbReference>
<feature type="domain" description="TIR" evidence="1">
    <location>
        <begin position="7"/>
        <end position="147"/>
    </location>
</feature>
<dbReference type="SUPFAM" id="SSF56436">
    <property type="entry name" value="C-type lectin-like"/>
    <property type="match status" value="1"/>
</dbReference>
<dbReference type="Gene3D" id="3.40.50.10140">
    <property type="entry name" value="Toll/interleukin-1 receptor homology (TIR) domain"/>
    <property type="match status" value="1"/>
</dbReference>
<accession>A0A935TAB1</accession>
<organism evidence="2 3">
    <name type="scientific">Candidatus Accumulibacter affinis</name>
    <dbReference type="NCBI Taxonomy" id="2954384"/>
    <lineage>
        <taxon>Bacteria</taxon>
        <taxon>Pseudomonadati</taxon>
        <taxon>Pseudomonadota</taxon>
        <taxon>Betaproteobacteria</taxon>
        <taxon>Candidatus Accumulibacter</taxon>
    </lineage>
</organism>